<dbReference type="SMART" id="SM00987">
    <property type="entry name" value="UreE_C"/>
    <property type="match status" value="1"/>
</dbReference>
<keyword evidence="2" id="KW-0378">Hydrolase</keyword>
<organism evidence="5 6">
    <name type="scientific">Gordonia sihwensis NBRC 108236</name>
    <dbReference type="NCBI Taxonomy" id="1223544"/>
    <lineage>
        <taxon>Bacteria</taxon>
        <taxon>Bacillati</taxon>
        <taxon>Actinomycetota</taxon>
        <taxon>Actinomycetes</taxon>
        <taxon>Mycobacteriales</taxon>
        <taxon>Gordoniaceae</taxon>
        <taxon>Gordonia</taxon>
    </lineage>
</organism>
<dbReference type="CDD" id="cd10028">
    <property type="entry name" value="UDG-F2_TDG_MUG"/>
    <property type="match status" value="1"/>
</dbReference>
<proteinExistence type="predicted"/>
<gene>
    <name evidence="5" type="primary">mug</name>
    <name evidence="5" type="ORF">GSI01S_02_01020</name>
</gene>
<keyword evidence="1" id="KW-0227">DNA damage</keyword>
<protein>
    <submittedName>
        <fullName evidence="5">G/U mismatch-specific DNA glycosylase</fullName>
    </submittedName>
</protein>
<dbReference type="eggNOG" id="COG3663">
    <property type="taxonomic scope" value="Bacteria"/>
</dbReference>
<evidence type="ECO:0000313" key="6">
    <source>
        <dbReference type="Proteomes" id="UP000035083"/>
    </source>
</evidence>
<evidence type="ECO:0000259" key="4">
    <source>
        <dbReference type="SMART" id="SM00986"/>
    </source>
</evidence>
<keyword evidence="3" id="KW-0234">DNA repair</keyword>
<dbReference type="SUPFAM" id="SSF52141">
    <property type="entry name" value="Uracil-DNA glycosylase-like"/>
    <property type="match status" value="1"/>
</dbReference>
<dbReference type="Pfam" id="PF03167">
    <property type="entry name" value="UDG"/>
    <property type="match status" value="1"/>
</dbReference>
<evidence type="ECO:0000256" key="1">
    <source>
        <dbReference type="ARBA" id="ARBA00022763"/>
    </source>
</evidence>
<dbReference type="GO" id="GO:0008263">
    <property type="term" value="F:pyrimidine-specific mismatch base pair DNA N-glycosylase activity"/>
    <property type="evidence" value="ECO:0007669"/>
    <property type="project" value="TreeGrafter"/>
</dbReference>
<name>L7LFH7_9ACTN</name>
<accession>L7LFH7</accession>
<comment type="caution">
    <text evidence="5">The sequence shown here is derived from an EMBL/GenBank/DDBJ whole genome shotgun (WGS) entry which is preliminary data.</text>
</comment>
<dbReference type="NCBIfam" id="NF007570">
    <property type="entry name" value="PRK10201.1"/>
    <property type="match status" value="1"/>
</dbReference>
<dbReference type="Proteomes" id="UP000035083">
    <property type="component" value="Unassembled WGS sequence"/>
</dbReference>
<dbReference type="EMBL" id="BANU01000002">
    <property type="protein sequence ID" value="GAC59461.1"/>
    <property type="molecule type" value="Genomic_DNA"/>
</dbReference>
<reference evidence="5 6" key="1">
    <citation type="submission" date="2012-12" db="EMBL/GenBank/DDBJ databases">
        <title>Whole genome shotgun sequence of Gordonia sihwensis NBRC 108236.</title>
        <authorList>
            <person name="Yoshida I."/>
            <person name="Hosoyama A."/>
            <person name="Tsuchikane K."/>
            <person name="Ando Y."/>
            <person name="Baba S."/>
            <person name="Ohji S."/>
            <person name="Hamada M."/>
            <person name="Tamura T."/>
            <person name="Yamazoe A."/>
            <person name="Yamazaki S."/>
            <person name="Fujita N."/>
        </authorList>
    </citation>
    <scope>NUCLEOTIDE SEQUENCE [LARGE SCALE GENOMIC DNA]</scope>
    <source>
        <strain evidence="5 6">NBRC 108236</strain>
    </source>
</reference>
<dbReference type="InterPro" id="IPR005122">
    <property type="entry name" value="Uracil-DNA_glycosylase-like"/>
</dbReference>
<evidence type="ECO:0000313" key="5">
    <source>
        <dbReference type="EMBL" id="GAC59461.1"/>
    </source>
</evidence>
<dbReference type="PANTHER" id="PTHR12159:SF9">
    <property type="entry name" value="G_T MISMATCH-SPECIFIC THYMINE DNA GLYCOSYLASE"/>
    <property type="match status" value="1"/>
</dbReference>
<dbReference type="PANTHER" id="PTHR12159">
    <property type="entry name" value="G/T AND G/U MISMATCH-SPECIFIC DNA GLYCOSYLASE"/>
    <property type="match status" value="1"/>
</dbReference>
<dbReference type="InterPro" id="IPR015637">
    <property type="entry name" value="MUG/TDG"/>
</dbReference>
<dbReference type="GO" id="GO:0004844">
    <property type="term" value="F:uracil DNA N-glycosylase activity"/>
    <property type="evidence" value="ECO:0007669"/>
    <property type="project" value="TreeGrafter"/>
</dbReference>
<dbReference type="RefSeq" id="WP_006894688.1">
    <property type="nucleotide sequence ID" value="NZ_BANU01000002.1"/>
</dbReference>
<dbReference type="Gene3D" id="3.40.470.10">
    <property type="entry name" value="Uracil-DNA glycosylase-like domain"/>
    <property type="match status" value="1"/>
</dbReference>
<dbReference type="SMART" id="SM00986">
    <property type="entry name" value="UDG"/>
    <property type="match status" value="1"/>
</dbReference>
<dbReference type="AlphaFoldDB" id="L7LFH7"/>
<feature type="domain" description="Uracil-DNA glycosylase-like" evidence="4">
    <location>
        <begin position="17"/>
        <end position="178"/>
    </location>
</feature>
<evidence type="ECO:0000256" key="2">
    <source>
        <dbReference type="ARBA" id="ARBA00022801"/>
    </source>
</evidence>
<dbReference type="GO" id="GO:0006285">
    <property type="term" value="P:base-excision repair, AP site formation"/>
    <property type="evidence" value="ECO:0007669"/>
    <property type="project" value="InterPro"/>
</dbReference>
<keyword evidence="6" id="KW-1185">Reference proteome</keyword>
<evidence type="ECO:0000256" key="3">
    <source>
        <dbReference type="ARBA" id="ARBA00023204"/>
    </source>
</evidence>
<sequence length="192" mass="20260">MGFTREELLDRIGATVPDLIGSDCRLLIAGINPGLWTAATGAHFARPGNRFYPALHAAGITDHVIDASAGMSDDDAAALTDAGIGITNVVARATAKASDLTRDELLRGGRELEATVLRVRPRVLAILGVTAYRAAFGRRTAVVGRQPESIGGAELWVLPNPSGLNAHETVETLAAAYRRAADAAGVRDLRRR</sequence>
<dbReference type="InterPro" id="IPR036895">
    <property type="entry name" value="Uracil-DNA_glycosylase-like_sf"/>
</dbReference>